<keyword evidence="3" id="KW-1185">Reference proteome</keyword>
<protein>
    <submittedName>
        <fullName evidence="2">DUF4034 domain-containing protein</fullName>
    </submittedName>
</protein>
<organism evidence="2 3">
    <name type="scientific">Dyella humi</name>
    <dbReference type="NCBI Taxonomy" id="1770547"/>
    <lineage>
        <taxon>Bacteria</taxon>
        <taxon>Pseudomonadati</taxon>
        <taxon>Pseudomonadota</taxon>
        <taxon>Gammaproteobacteria</taxon>
        <taxon>Lysobacterales</taxon>
        <taxon>Rhodanobacteraceae</taxon>
        <taxon>Dyella</taxon>
    </lineage>
</organism>
<evidence type="ECO:0000313" key="3">
    <source>
        <dbReference type="Proteomes" id="UP001620409"/>
    </source>
</evidence>
<dbReference type="InterPro" id="IPR011990">
    <property type="entry name" value="TPR-like_helical_dom_sf"/>
</dbReference>
<accession>A0ABW8IFH2</accession>
<dbReference type="RefSeq" id="WP_380007522.1">
    <property type="nucleotide sequence ID" value="NZ_JADIKI010000022.1"/>
</dbReference>
<sequence>MALAHIQAPKPPPFSDAQFNQFLVDARKAETIADPLQRCLGYPNPPGLDWSAAVTSAYCRYQFDPVVTRAEVRRLIESGYAQELDKRLADALHAQLTKPDAQALLDRTFVIDFKDGSEQTRALMDAWKRQSPMSAFALAASGTAYVEMARQVRGSDYASKTPQNSFESMERLLERAHTDLDKAVELDPQITSAYGAMVYAGTLQSDDAYAVNAAKRGLAVDPANYTIYARLVWMAQPKWGGTVQNMQRIIAAAQRHAKENPLLRLLFSESMGGEAYVENCDCNPLTEMDLYKAGVRRGCARRYVDEWRMGRKKSKLSRTVCDLPFGSASV</sequence>
<comment type="caution">
    <text evidence="2">The sequence shown here is derived from an EMBL/GenBank/DDBJ whole genome shotgun (WGS) entry which is preliminary data.</text>
</comment>
<dbReference type="Pfam" id="PF13226">
    <property type="entry name" value="DUF4034"/>
    <property type="match status" value="1"/>
</dbReference>
<dbReference type="Gene3D" id="1.25.40.10">
    <property type="entry name" value="Tetratricopeptide repeat domain"/>
    <property type="match status" value="1"/>
</dbReference>
<gene>
    <name evidence="2" type="ORF">ISP18_05015</name>
</gene>
<dbReference type="Proteomes" id="UP001620409">
    <property type="component" value="Unassembled WGS sequence"/>
</dbReference>
<evidence type="ECO:0000259" key="1">
    <source>
        <dbReference type="Pfam" id="PF13226"/>
    </source>
</evidence>
<proteinExistence type="predicted"/>
<feature type="domain" description="DUF4034" evidence="1">
    <location>
        <begin position="69"/>
        <end position="198"/>
    </location>
</feature>
<dbReference type="SUPFAM" id="SSF48452">
    <property type="entry name" value="TPR-like"/>
    <property type="match status" value="1"/>
</dbReference>
<dbReference type="InterPro" id="IPR025115">
    <property type="entry name" value="DUF4034"/>
</dbReference>
<evidence type="ECO:0000313" key="2">
    <source>
        <dbReference type="EMBL" id="MFK2853942.1"/>
    </source>
</evidence>
<reference evidence="2 3" key="1">
    <citation type="submission" date="2020-10" db="EMBL/GenBank/DDBJ databases">
        <title>Phylogeny of dyella-like bacteria.</title>
        <authorList>
            <person name="Fu J."/>
        </authorList>
    </citation>
    <scope>NUCLEOTIDE SEQUENCE [LARGE SCALE GENOMIC DNA]</scope>
    <source>
        <strain evidence="2 3">DHG40</strain>
    </source>
</reference>
<dbReference type="EMBL" id="JADIKI010000022">
    <property type="protein sequence ID" value="MFK2853942.1"/>
    <property type="molecule type" value="Genomic_DNA"/>
</dbReference>
<name>A0ABW8IFH2_9GAMM</name>